<evidence type="ECO:0000313" key="9">
    <source>
        <dbReference type="EMBL" id="CAB4735151.1"/>
    </source>
</evidence>
<comment type="pathway">
    <text evidence="1">Amino-acid biosynthesis; L-tryptophan biosynthesis; L-tryptophan from chorismate: step 3/5.</text>
</comment>
<dbReference type="UniPathway" id="UPA00035">
    <property type="reaction ID" value="UER00042"/>
</dbReference>
<keyword evidence="5" id="KW-0057">Aromatic amino acid biosynthesis</keyword>
<evidence type="ECO:0000256" key="6">
    <source>
        <dbReference type="ARBA" id="ARBA00023235"/>
    </source>
</evidence>
<dbReference type="CDD" id="cd00405">
    <property type="entry name" value="PRAI"/>
    <property type="match status" value="1"/>
</dbReference>
<evidence type="ECO:0000313" key="10">
    <source>
        <dbReference type="EMBL" id="CAB4899785.1"/>
    </source>
</evidence>
<evidence type="ECO:0000256" key="1">
    <source>
        <dbReference type="ARBA" id="ARBA00004664"/>
    </source>
</evidence>
<dbReference type="EMBL" id="CAFBOF010000002">
    <property type="protein sequence ID" value="CAB4969114.1"/>
    <property type="molecule type" value="Genomic_DNA"/>
</dbReference>
<gene>
    <name evidence="9" type="ORF">UFOPK2683_01536</name>
    <name evidence="10" type="ORF">UFOPK3605_00421</name>
    <name evidence="11" type="ORF">UFOPK3897_00215</name>
    <name evidence="12" type="ORF">UFOPK4121_00519</name>
</gene>
<sequence length="226" mass="24246">MFIKICGITDESDALLAVALGADALGFVFASGSPRQVSPDDARDIVRRLPVGTQTIGVFRDERPARVVEVVQRIGLSGAQLHGREPSSEVTWVRERIPFVIQAFPIGDPALANPTSADVMLLDAPSPGSGRVFDWALAEGAPRGARILLAGGLNPDNVVEAIHRVRPWGVDVSTGVETEPGSGRKDARKLAHFIEAVRSVIDNDDDAWRPTEPPPFDWAPFGGLDD</sequence>
<dbReference type="PANTHER" id="PTHR42894">
    <property type="entry name" value="N-(5'-PHOSPHORIBOSYL)ANTHRANILATE ISOMERASE"/>
    <property type="match status" value="1"/>
</dbReference>
<dbReference type="GO" id="GO:0000162">
    <property type="term" value="P:L-tryptophan biosynthetic process"/>
    <property type="evidence" value="ECO:0007669"/>
    <property type="project" value="UniProtKB-UniPathway"/>
</dbReference>
<dbReference type="AlphaFoldDB" id="A0A6J7G3D2"/>
<name>A0A6J7G3D2_9ZZZZ</name>
<organism evidence="10">
    <name type="scientific">freshwater metagenome</name>
    <dbReference type="NCBI Taxonomy" id="449393"/>
    <lineage>
        <taxon>unclassified sequences</taxon>
        <taxon>metagenomes</taxon>
        <taxon>ecological metagenomes</taxon>
    </lineage>
</organism>
<dbReference type="HAMAP" id="MF_00135">
    <property type="entry name" value="PRAI"/>
    <property type="match status" value="1"/>
</dbReference>
<dbReference type="EMBL" id="CAEZYK010000125">
    <property type="protein sequence ID" value="CAB4735151.1"/>
    <property type="molecule type" value="Genomic_DNA"/>
</dbReference>
<evidence type="ECO:0000313" key="12">
    <source>
        <dbReference type="EMBL" id="CAB5018793.1"/>
    </source>
</evidence>
<keyword evidence="4" id="KW-0822">Tryptophan biosynthesis</keyword>
<dbReference type="InterPro" id="IPR013785">
    <property type="entry name" value="Aldolase_TIM"/>
</dbReference>
<dbReference type="InterPro" id="IPR044643">
    <property type="entry name" value="TrpF_fam"/>
</dbReference>
<evidence type="ECO:0000256" key="3">
    <source>
        <dbReference type="ARBA" id="ARBA00022605"/>
    </source>
</evidence>
<dbReference type="InterPro" id="IPR011060">
    <property type="entry name" value="RibuloseP-bd_barrel"/>
</dbReference>
<evidence type="ECO:0000256" key="4">
    <source>
        <dbReference type="ARBA" id="ARBA00022822"/>
    </source>
</evidence>
<dbReference type="InterPro" id="IPR001240">
    <property type="entry name" value="PRAI_dom"/>
</dbReference>
<keyword evidence="3" id="KW-0028">Amino-acid biosynthesis</keyword>
<feature type="region of interest" description="Disordered" evidence="7">
    <location>
        <begin position="206"/>
        <end position="226"/>
    </location>
</feature>
<dbReference type="Gene3D" id="3.20.20.70">
    <property type="entry name" value="Aldolase class I"/>
    <property type="match status" value="1"/>
</dbReference>
<dbReference type="Pfam" id="PF00697">
    <property type="entry name" value="PRAI"/>
    <property type="match status" value="1"/>
</dbReference>
<keyword evidence="6" id="KW-0413">Isomerase</keyword>
<dbReference type="SUPFAM" id="SSF51366">
    <property type="entry name" value="Ribulose-phoshate binding barrel"/>
    <property type="match status" value="1"/>
</dbReference>
<protein>
    <recommendedName>
        <fullName evidence="2">phosphoribosylanthranilate isomerase</fullName>
        <ecNumber evidence="2">5.3.1.24</ecNumber>
    </recommendedName>
</protein>
<reference evidence="10" key="1">
    <citation type="submission" date="2020-05" db="EMBL/GenBank/DDBJ databases">
        <authorList>
            <person name="Chiriac C."/>
            <person name="Salcher M."/>
            <person name="Ghai R."/>
            <person name="Kavagutti S V."/>
        </authorList>
    </citation>
    <scope>NUCLEOTIDE SEQUENCE</scope>
</reference>
<dbReference type="EMBL" id="CAFBMM010000011">
    <property type="protein sequence ID" value="CAB4899785.1"/>
    <property type="molecule type" value="Genomic_DNA"/>
</dbReference>
<evidence type="ECO:0000256" key="7">
    <source>
        <dbReference type="SAM" id="MobiDB-lite"/>
    </source>
</evidence>
<dbReference type="EC" id="5.3.1.24" evidence="2"/>
<proteinExistence type="inferred from homology"/>
<dbReference type="GO" id="GO:0004640">
    <property type="term" value="F:phosphoribosylanthranilate isomerase activity"/>
    <property type="evidence" value="ECO:0007669"/>
    <property type="project" value="UniProtKB-EC"/>
</dbReference>
<feature type="domain" description="N-(5'phosphoribosyl) anthranilate isomerase (PRAI)" evidence="8">
    <location>
        <begin position="3"/>
        <end position="195"/>
    </location>
</feature>
<dbReference type="EMBL" id="CAFBPQ010000010">
    <property type="protein sequence ID" value="CAB5018793.1"/>
    <property type="molecule type" value="Genomic_DNA"/>
</dbReference>
<evidence type="ECO:0000256" key="2">
    <source>
        <dbReference type="ARBA" id="ARBA00012572"/>
    </source>
</evidence>
<accession>A0A6J7G3D2</accession>
<evidence type="ECO:0000256" key="5">
    <source>
        <dbReference type="ARBA" id="ARBA00023141"/>
    </source>
</evidence>
<evidence type="ECO:0000259" key="8">
    <source>
        <dbReference type="Pfam" id="PF00697"/>
    </source>
</evidence>
<evidence type="ECO:0000313" key="11">
    <source>
        <dbReference type="EMBL" id="CAB4969114.1"/>
    </source>
</evidence>
<dbReference type="PANTHER" id="PTHR42894:SF1">
    <property type="entry name" value="N-(5'-PHOSPHORIBOSYL)ANTHRANILATE ISOMERASE"/>
    <property type="match status" value="1"/>
</dbReference>